<gene>
    <name evidence="12" type="primary">cenpu</name>
</gene>
<reference evidence="12" key="3">
    <citation type="submission" date="2025-09" db="UniProtKB">
        <authorList>
            <consortium name="Ensembl"/>
        </authorList>
    </citation>
    <scope>IDENTIFICATION</scope>
</reference>
<comment type="subcellular location">
    <subcellularLocation>
        <location evidence="2">Chromosome</location>
        <location evidence="2">Centromere</location>
    </subcellularLocation>
    <subcellularLocation>
        <location evidence="1">Nucleus</location>
    </subcellularLocation>
</comment>
<dbReference type="GO" id="GO:0005634">
    <property type="term" value="C:nucleus"/>
    <property type="evidence" value="ECO:0000318"/>
    <property type="project" value="GO_Central"/>
</dbReference>
<feature type="compositionally biased region" description="Basic and acidic residues" evidence="11">
    <location>
        <begin position="31"/>
        <end position="42"/>
    </location>
</feature>
<dbReference type="AlphaFoldDB" id="G1KB03"/>
<dbReference type="InterPro" id="IPR025214">
    <property type="entry name" value="CENP-U"/>
</dbReference>
<dbReference type="Pfam" id="PF13097">
    <property type="entry name" value="CENP-U"/>
    <property type="match status" value="1"/>
</dbReference>
<proteinExistence type="inferred from homology"/>
<keyword evidence="7" id="KW-0539">Nucleus</keyword>
<keyword evidence="6 10" id="KW-0175">Coiled coil</keyword>
<evidence type="ECO:0000256" key="3">
    <source>
        <dbReference type="ARBA" id="ARBA00010440"/>
    </source>
</evidence>
<name>G1KB03_ANOCA</name>
<dbReference type="GeneTree" id="ENSGT00390000015511"/>
<dbReference type="Proteomes" id="UP000001646">
    <property type="component" value="Chromosome 5"/>
</dbReference>
<feature type="region of interest" description="Disordered" evidence="11">
    <location>
        <begin position="68"/>
        <end position="188"/>
    </location>
</feature>
<evidence type="ECO:0000313" key="13">
    <source>
        <dbReference type="Proteomes" id="UP000001646"/>
    </source>
</evidence>
<evidence type="ECO:0000313" key="12">
    <source>
        <dbReference type="Ensembl" id="ENSACAP00000002583.4"/>
    </source>
</evidence>
<keyword evidence="8" id="KW-0137">Centromere</keyword>
<dbReference type="Bgee" id="ENSACAG00000002694">
    <property type="expression patterns" value="Expressed in forelimb bud and 13 other cell types or tissues"/>
</dbReference>
<sequence length="368" mass="42334">MYPFKMIFFLCFDSIENLNRKEMPKRKAKDSKKGPRGHEVKLQCHKKPVSSDVPDVSSILKVPGIDQTDEFDNVFDPPLHSTAVFDCGGEEEEEEEEGDKDLDSEADGSTSNSSDSESEKRNRRESNDQHSTKSRVARKDPQKDPLMKNTMSRESAKAQRKQKKASAEMEEDESDDPHLAKMCVPKGKKKRGKRVTEYEVILEEFDKVTEKYKQGVELKACRKAIDSFYTGFRDHLLGLMTGAEELKKTKLKNMKLVKEANQKRRRLIDVKEEVIKTDSQLKKLQREHAELEEKISSLRNARQLITDLKDLQQKYAQEREKNPQEDVLYGISSLPALLVESQRILGAEGHIRNINKRLQQVLNVQKES</sequence>
<evidence type="ECO:0000256" key="6">
    <source>
        <dbReference type="ARBA" id="ARBA00023054"/>
    </source>
</evidence>
<reference evidence="12 13" key="1">
    <citation type="submission" date="2009-12" db="EMBL/GenBank/DDBJ databases">
        <title>The Genome Sequence of Anolis carolinensis (Green Anole Lizard).</title>
        <authorList>
            <consortium name="The Genome Sequencing Platform"/>
            <person name="Di Palma F."/>
            <person name="Alfoldi J."/>
            <person name="Heiman D."/>
            <person name="Young S."/>
            <person name="Grabherr M."/>
            <person name="Johnson J."/>
            <person name="Lander E.S."/>
            <person name="Lindblad-Toh K."/>
        </authorList>
    </citation>
    <scope>NUCLEOTIDE SEQUENCE [LARGE SCALE GENOMIC DNA]</scope>
    <source>
        <strain evidence="12 13">JBL SC #1</strain>
    </source>
</reference>
<feature type="region of interest" description="Disordered" evidence="11">
    <location>
        <begin position="22"/>
        <end position="56"/>
    </location>
</feature>
<evidence type="ECO:0000256" key="8">
    <source>
        <dbReference type="ARBA" id="ARBA00023328"/>
    </source>
</evidence>
<reference evidence="12" key="2">
    <citation type="submission" date="2025-08" db="UniProtKB">
        <authorList>
            <consortium name="Ensembl"/>
        </authorList>
    </citation>
    <scope>IDENTIFICATION</scope>
</reference>
<dbReference type="PANTHER" id="PTHR32222">
    <property type="entry name" value="CENTROMERE PROTEIN U"/>
    <property type="match status" value="1"/>
</dbReference>
<keyword evidence="13" id="KW-1185">Reference proteome</keyword>
<dbReference type="Ensembl" id="ENSACAT00000002649.4">
    <property type="protein sequence ID" value="ENSACAP00000002583.4"/>
    <property type="gene ID" value="ENSACAG00000002694.4"/>
</dbReference>
<evidence type="ECO:0000256" key="9">
    <source>
        <dbReference type="ARBA" id="ARBA00031456"/>
    </source>
</evidence>
<evidence type="ECO:0000256" key="2">
    <source>
        <dbReference type="ARBA" id="ARBA00004584"/>
    </source>
</evidence>
<keyword evidence="5" id="KW-0158">Chromosome</keyword>
<feature type="coiled-coil region" evidence="10">
    <location>
        <begin position="246"/>
        <end position="321"/>
    </location>
</feature>
<feature type="compositionally biased region" description="Basic and acidic residues" evidence="11">
    <location>
        <begin position="117"/>
        <end position="146"/>
    </location>
</feature>
<evidence type="ECO:0000256" key="10">
    <source>
        <dbReference type="SAM" id="Coils"/>
    </source>
</evidence>
<evidence type="ECO:0000256" key="1">
    <source>
        <dbReference type="ARBA" id="ARBA00004123"/>
    </source>
</evidence>
<dbReference type="GO" id="GO:0000775">
    <property type="term" value="C:chromosome, centromeric region"/>
    <property type="evidence" value="ECO:0007669"/>
    <property type="project" value="UniProtKB-SubCell"/>
</dbReference>
<feature type="compositionally biased region" description="Acidic residues" evidence="11">
    <location>
        <begin position="88"/>
        <end position="106"/>
    </location>
</feature>
<dbReference type="eggNOG" id="ENOG502S1IM">
    <property type="taxonomic scope" value="Eukaryota"/>
</dbReference>
<dbReference type="STRING" id="28377.ENSACAP00000002583"/>
<evidence type="ECO:0000256" key="5">
    <source>
        <dbReference type="ARBA" id="ARBA00022454"/>
    </source>
</evidence>
<evidence type="ECO:0000256" key="7">
    <source>
        <dbReference type="ARBA" id="ARBA00023242"/>
    </source>
</evidence>
<dbReference type="FunCoup" id="G1KB03">
    <property type="interactions" value="191"/>
</dbReference>
<evidence type="ECO:0000256" key="11">
    <source>
        <dbReference type="SAM" id="MobiDB-lite"/>
    </source>
</evidence>
<dbReference type="InParanoid" id="G1KB03"/>
<comment type="similarity">
    <text evidence="3">Belongs to the CENP-U/AME1 family.</text>
</comment>
<dbReference type="PANTHER" id="PTHR32222:SF1">
    <property type="entry name" value="CENTROMERE PROTEIN U"/>
    <property type="match status" value="1"/>
</dbReference>
<protein>
    <recommendedName>
        <fullName evidence="4">Centromere protein U</fullName>
    </recommendedName>
    <alternativeName>
        <fullName evidence="9">MLF1-interacting protein</fullName>
    </alternativeName>
</protein>
<evidence type="ECO:0000256" key="4">
    <source>
        <dbReference type="ARBA" id="ARBA00016402"/>
    </source>
</evidence>
<organism evidence="12 13">
    <name type="scientific">Anolis carolinensis</name>
    <name type="common">Green anole</name>
    <name type="synonym">American chameleon</name>
    <dbReference type="NCBI Taxonomy" id="28377"/>
    <lineage>
        <taxon>Eukaryota</taxon>
        <taxon>Metazoa</taxon>
        <taxon>Chordata</taxon>
        <taxon>Craniata</taxon>
        <taxon>Vertebrata</taxon>
        <taxon>Euteleostomi</taxon>
        <taxon>Lepidosauria</taxon>
        <taxon>Squamata</taxon>
        <taxon>Bifurcata</taxon>
        <taxon>Unidentata</taxon>
        <taxon>Episquamata</taxon>
        <taxon>Toxicofera</taxon>
        <taxon>Iguania</taxon>
        <taxon>Dactyloidae</taxon>
        <taxon>Anolis</taxon>
    </lineage>
</organism>
<dbReference type="HOGENOM" id="CLU_057340_0_0_1"/>
<accession>G1KB03</accession>